<protein>
    <submittedName>
        <fullName evidence="1">Holin family protein</fullName>
    </submittedName>
</protein>
<dbReference type="EMBL" id="JAQIIO010000003">
    <property type="protein sequence ID" value="MDA5093952.1"/>
    <property type="molecule type" value="Genomic_DNA"/>
</dbReference>
<dbReference type="RefSeq" id="WP_271053650.1">
    <property type="nucleotide sequence ID" value="NZ_JAQIIO010000003.1"/>
</dbReference>
<dbReference type="Proteomes" id="UP001528040">
    <property type="component" value="Unassembled WGS sequence"/>
</dbReference>
<evidence type="ECO:0000313" key="2">
    <source>
        <dbReference type="Proteomes" id="UP001528040"/>
    </source>
</evidence>
<keyword evidence="2" id="KW-1185">Reference proteome</keyword>
<name>A0ABT4W0B3_9RHOB</name>
<sequence>MGLISGVFNILFGSGKNVIRETAEVFVENHEAGAARDADLHRATLEAYAAEFTHLRKGGFDRFMDGLNRLPRPALALGTLALFSAAMIDPIWFSARMRGVALVPEPLWWLLGAIVSFYFGARHQAKGQAFQQEIAATLARTQHVGANIGTLENGALPKAFIPSETENIQKLHPDQEKVDVSGNAALEDWAAQHGR</sequence>
<evidence type="ECO:0000313" key="1">
    <source>
        <dbReference type="EMBL" id="MDA5093952.1"/>
    </source>
</evidence>
<comment type="caution">
    <text evidence="1">The sequence shown here is derived from an EMBL/GenBank/DDBJ whole genome shotgun (WGS) entry which is preliminary data.</text>
</comment>
<reference evidence="1 2" key="1">
    <citation type="submission" date="2023-01" db="EMBL/GenBank/DDBJ databases">
        <authorList>
            <person name="Yoon J.-W."/>
        </authorList>
    </citation>
    <scope>NUCLEOTIDE SEQUENCE [LARGE SCALE GENOMIC DNA]</scope>
    <source>
        <strain evidence="1 2">KMU-50</strain>
    </source>
</reference>
<dbReference type="Pfam" id="PF11351">
    <property type="entry name" value="GTA_holin_3TM"/>
    <property type="match status" value="1"/>
</dbReference>
<proteinExistence type="predicted"/>
<dbReference type="InterPro" id="IPR021497">
    <property type="entry name" value="GTA_holin_3TM"/>
</dbReference>
<accession>A0ABT4W0B3</accession>
<organism evidence="1 2">
    <name type="scientific">Aliiroseovarius salicola</name>
    <dbReference type="NCBI Taxonomy" id="3009082"/>
    <lineage>
        <taxon>Bacteria</taxon>
        <taxon>Pseudomonadati</taxon>
        <taxon>Pseudomonadota</taxon>
        <taxon>Alphaproteobacteria</taxon>
        <taxon>Rhodobacterales</taxon>
        <taxon>Paracoccaceae</taxon>
        <taxon>Aliiroseovarius</taxon>
    </lineage>
</organism>
<gene>
    <name evidence="1" type="ORF">O2N63_07610</name>
</gene>